<protein>
    <submittedName>
        <fullName evidence="2">Uncharacterized protein</fullName>
    </submittedName>
</protein>
<dbReference type="Proteomes" id="UP001226762">
    <property type="component" value="Unassembled WGS sequence"/>
</dbReference>
<evidence type="ECO:0000256" key="1">
    <source>
        <dbReference type="SAM" id="Phobius"/>
    </source>
</evidence>
<comment type="caution">
    <text evidence="2">The sequence shown here is derived from an EMBL/GenBank/DDBJ whole genome shotgun (WGS) entry which is preliminary data.</text>
</comment>
<keyword evidence="1" id="KW-1133">Transmembrane helix</keyword>
<dbReference type="AlphaFoldDB" id="A0AAE3WDH5"/>
<accession>A0AAE3WDH5</accession>
<gene>
    <name evidence="2" type="ORF">NO357_13460</name>
</gene>
<proteinExistence type="predicted"/>
<feature type="transmembrane region" description="Helical" evidence="1">
    <location>
        <begin position="47"/>
        <end position="64"/>
    </location>
</feature>
<evidence type="ECO:0000313" key="3">
    <source>
        <dbReference type="Proteomes" id="UP001226762"/>
    </source>
</evidence>
<dbReference type="RefSeq" id="WP_306736202.1">
    <property type="nucleotide sequence ID" value="NZ_JANHAX010000004.1"/>
</dbReference>
<keyword evidence="1" id="KW-0472">Membrane</keyword>
<evidence type="ECO:0000313" key="2">
    <source>
        <dbReference type="EMBL" id="MDQ2090911.1"/>
    </source>
</evidence>
<keyword evidence="3" id="KW-1185">Reference proteome</keyword>
<sequence>MANDPEPTAPARVPPLYALWIPLAFTLVSGLLLVLHFQGRITLDSPVITLVGAAVLVWFLPLVTRIKLGENEIELGKRMSEVEMAVRQDAERVDALVDTQIAPEADDDGGAGPAAAEALDPDQAAILLALDHPRYNLRTVTGTRKESGLASNAAVAATLDRLKDKGLVRTVTGKSGTPVWGLTQKGRLAVAARQ</sequence>
<name>A0AAE3WDH5_9RHOB</name>
<feature type="transmembrane region" description="Helical" evidence="1">
    <location>
        <begin position="16"/>
        <end position="35"/>
    </location>
</feature>
<reference evidence="2" key="1">
    <citation type="submission" date="2022-07" db="EMBL/GenBank/DDBJ databases">
        <authorList>
            <person name="Otstavnykh N."/>
            <person name="Isaeva M."/>
            <person name="Bystritskaya E."/>
        </authorList>
    </citation>
    <scope>NUCLEOTIDE SEQUENCE</scope>
    <source>
        <strain evidence="2">KCTC 52189</strain>
    </source>
</reference>
<dbReference type="EMBL" id="JANHAX010000004">
    <property type="protein sequence ID" value="MDQ2090911.1"/>
    <property type="molecule type" value="Genomic_DNA"/>
</dbReference>
<organism evidence="2 3">
    <name type="scientific">Marimonas arenosa</name>
    <dbReference type="NCBI Taxonomy" id="1795305"/>
    <lineage>
        <taxon>Bacteria</taxon>
        <taxon>Pseudomonadati</taxon>
        <taxon>Pseudomonadota</taxon>
        <taxon>Alphaproteobacteria</taxon>
        <taxon>Rhodobacterales</taxon>
        <taxon>Paracoccaceae</taxon>
        <taxon>Marimonas</taxon>
    </lineage>
</organism>
<keyword evidence="1" id="KW-0812">Transmembrane</keyword>
<reference evidence="2" key="2">
    <citation type="submission" date="2023-02" db="EMBL/GenBank/DDBJ databases">
        <title>'Rhodoalgimonas zhirmunskyi' gen. nov., isolated from a red alga.</title>
        <authorList>
            <person name="Nedashkovskaya O.I."/>
            <person name="Otstavnykh N.Y."/>
            <person name="Bystritskaya E.P."/>
            <person name="Balabanova L.A."/>
            <person name="Isaeva M.P."/>
        </authorList>
    </citation>
    <scope>NUCLEOTIDE SEQUENCE</scope>
    <source>
        <strain evidence="2">KCTC 52189</strain>
    </source>
</reference>